<keyword evidence="2" id="KW-0472">Membrane</keyword>
<name>A0AA86WPG0_9VIBR</name>
<dbReference type="GO" id="GO:0019867">
    <property type="term" value="C:outer membrane"/>
    <property type="evidence" value="ECO:0007669"/>
    <property type="project" value="InterPro"/>
</dbReference>
<comment type="subcellular location">
    <subcellularLocation>
        <location evidence="1">Membrane</location>
    </subcellularLocation>
</comment>
<evidence type="ECO:0000313" key="5">
    <source>
        <dbReference type="EMBL" id="CDT68809.1"/>
    </source>
</evidence>
<evidence type="ECO:0000256" key="1">
    <source>
        <dbReference type="ARBA" id="ARBA00004370"/>
    </source>
</evidence>
<gene>
    <name evidence="5" type="ORF">VCR31J2_1280200</name>
</gene>
<feature type="chain" id="PRO_5041700671" evidence="3">
    <location>
        <begin position="24"/>
        <end position="395"/>
    </location>
</feature>
<keyword evidence="6" id="KW-1185">Reference proteome</keyword>
<dbReference type="AlphaFoldDB" id="A0AA86WPG0"/>
<accession>A0AA86WPG0</accession>
<evidence type="ECO:0000259" key="4">
    <source>
        <dbReference type="Pfam" id="PF01103"/>
    </source>
</evidence>
<proteinExistence type="predicted"/>
<dbReference type="Proteomes" id="UP000041625">
    <property type="component" value="Unassembled WGS sequence"/>
</dbReference>
<dbReference type="Gene3D" id="2.40.160.50">
    <property type="entry name" value="membrane protein fhac: a member of the omp85/tpsb transporter family"/>
    <property type="match status" value="1"/>
</dbReference>
<dbReference type="RefSeq" id="WP_050650469.1">
    <property type="nucleotide sequence ID" value="NZ_LK933976.1"/>
</dbReference>
<dbReference type="EMBL" id="CCKJ01000033">
    <property type="protein sequence ID" value="CDT68809.1"/>
    <property type="molecule type" value="Genomic_DNA"/>
</dbReference>
<feature type="signal peptide" evidence="3">
    <location>
        <begin position="1"/>
        <end position="23"/>
    </location>
</feature>
<evidence type="ECO:0000313" key="6">
    <source>
        <dbReference type="Proteomes" id="UP000041625"/>
    </source>
</evidence>
<dbReference type="InterPro" id="IPR000184">
    <property type="entry name" value="Bac_surfAg_D15"/>
</dbReference>
<keyword evidence="3" id="KW-0732">Signal</keyword>
<feature type="domain" description="Bacterial surface antigen (D15)" evidence="4">
    <location>
        <begin position="192"/>
        <end position="284"/>
    </location>
</feature>
<dbReference type="Pfam" id="PF01103">
    <property type="entry name" value="Omp85"/>
    <property type="match status" value="1"/>
</dbReference>
<evidence type="ECO:0000256" key="3">
    <source>
        <dbReference type="SAM" id="SignalP"/>
    </source>
</evidence>
<reference evidence="5 6" key="1">
    <citation type="submission" date="2014-06" db="EMBL/GenBank/DDBJ databases">
        <authorList>
            <person name="Le Roux F."/>
        </authorList>
    </citation>
    <scope>NUCLEOTIDE SEQUENCE [LARGE SCALE GENOMIC DNA]</scope>
    <source>
        <strain evidence="5 6">J2-31</strain>
    </source>
</reference>
<evidence type="ECO:0000256" key="2">
    <source>
        <dbReference type="ARBA" id="ARBA00023136"/>
    </source>
</evidence>
<protein>
    <submittedName>
        <fullName evidence="5">Outer membrane protein/protective antigen OMA87</fullName>
    </submittedName>
</protein>
<organism evidence="5 6">
    <name type="scientific">Vibrio coralliirubri</name>
    <dbReference type="NCBI Taxonomy" id="1516159"/>
    <lineage>
        <taxon>Bacteria</taxon>
        <taxon>Pseudomonadati</taxon>
        <taxon>Pseudomonadota</taxon>
        <taxon>Gammaproteobacteria</taxon>
        <taxon>Vibrionales</taxon>
        <taxon>Vibrionaceae</taxon>
        <taxon>Vibrio</taxon>
    </lineage>
</organism>
<sequence length="395" mass="43619">MIKSKLFHSVSLIGALFSSVSYGSFFDAVDDQFDMGHHIAENAVGFLPVPVLITEPAVGYGGGLVGVFMHETDEQKQQRKQAALNAIDGGAQLVPGAITVLGAAGTENGSWFAFVGHRHTWLNDTIRYTGGVGAGQMNLSIYKDLSLELPNNKSTDIQPLEFSTETRGVVLQQGVQFRVADTPLMLGVKQFVSYTEITSDSQIVDKLMEYTLGQTVVTSGLGLTADYDTRNNLFYPTSGYQFSADYMVYDEKLGSDQAYRKLDVEGEVYVPLATQWTLAFAANYQNFQSDELFLSPTTQPYIQLRGVSSYRYQGDEITTLQSQVVFDIDDRWNVSGFYGYGQAKEEAELSQDQTVGAYGVGFRYQIARRYGLRIGMDLARSDDENAFYISLGSGF</sequence>
<comment type="caution">
    <text evidence="5">The sequence shown here is derived from an EMBL/GenBank/DDBJ whole genome shotgun (WGS) entry which is preliminary data.</text>
</comment>